<dbReference type="PANTHER" id="PTHR34298:SF2">
    <property type="entry name" value="SEGREGATION AND CONDENSATION PROTEIN B"/>
    <property type="match status" value="1"/>
</dbReference>
<dbReference type="RefSeq" id="WP_020834084.1">
    <property type="nucleotide sequence ID" value="NC_021846.1"/>
</dbReference>
<organism evidence="5 6">
    <name type="scientific">Spiroplasma taiwanense CT-1</name>
    <dbReference type="NCBI Taxonomy" id="1276220"/>
    <lineage>
        <taxon>Bacteria</taxon>
        <taxon>Bacillati</taxon>
        <taxon>Mycoplasmatota</taxon>
        <taxon>Mollicutes</taxon>
        <taxon>Entomoplasmatales</taxon>
        <taxon>Spiroplasmataceae</taxon>
        <taxon>Spiroplasma</taxon>
    </lineage>
</organism>
<keyword evidence="1" id="KW-0963">Cytoplasm</keyword>
<dbReference type="SUPFAM" id="SSF46785">
    <property type="entry name" value="Winged helix' DNA-binding domain"/>
    <property type="match status" value="2"/>
</dbReference>
<dbReference type="InterPro" id="IPR036390">
    <property type="entry name" value="WH_DNA-bd_sf"/>
</dbReference>
<evidence type="ECO:0000313" key="6">
    <source>
        <dbReference type="Proteomes" id="UP000014984"/>
    </source>
</evidence>
<dbReference type="EMBL" id="CP005074">
    <property type="protein sequence ID" value="AGR40945.1"/>
    <property type="molecule type" value="Genomic_DNA"/>
</dbReference>
<evidence type="ECO:0000256" key="2">
    <source>
        <dbReference type="ARBA" id="ARBA00022618"/>
    </source>
</evidence>
<keyword evidence="2" id="KW-0132">Cell division</keyword>
<dbReference type="STRING" id="1276220.STAIW_v1c02810"/>
<dbReference type="Proteomes" id="UP000014984">
    <property type="component" value="Chromosome"/>
</dbReference>
<gene>
    <name evidence="5" type="primary">scpB</name>
    <name evidence="5" type="ORF">STAIW_v1c02810</name>
</gene>
<keyword evidence="6" id="KW-1185">Reference proteome</keyword>
<proteinExistence type="predicted"/>
<evidence type="ECO:0000256" key="3">
    <source>
        <dbReference type="ARBA" id="ARBA00022829"/>
    </source>
</evidence>
<dbReference type="HOGENOM" id="CLU_045647_5_3_14"/>
<dbReference type="PANTHER" id="PTHR34298">
    <property type="entry name" value="SEGREGATION AND CONDENSATION PROTEIN B"/>
    <property type="match status" value="1"/>
</dbReference>
<dbReference type="eggNOG" id="COG1386">
    <property type="taxonomic scope" value="Bacteria"/>
</dbReference>
<protein>
    <submittedName>
        <fullName evidence="5">Chromosome condensation and segregation factor B</fullName>
    </submittedName>
</protein>
<evidence type="ECO:0000256" key="4">
    <source>
        <dbReference type="ARBA" id="ARBA00023306"/>
    </source>
</evidence>
<dbReference type="InterPro" id="IPR036388">
    <property type="entry name" value="WH-like_DNA-bd_sf"/>
</dbReference>
<dbReference type="GO" id="GO:0051304">
    <property type="term" value="P:chromosome separation"/>
    <property type="evidence" value="ECO:0007669"/>
    <property type="project" value="InterPro"/>
</dbReference>
<keyword evidence="4" id="KW-0131">Cell cycle</keyword>
<evidence type="ECO:0000256" key="1">
    <source>
        <dbReference type="ARBA" id="ARBA00022490"/>
    </source>
</evidence>
<dbReference type="InterPro" id="IPR005234">
    <property type="entry name" value="ScpB_csome_segregation"/>
</dbReference>
<accession>S5MGG1</accession>
<dbReference type="PATRIC" id="fig|1276220.3.peg.283"/>
<keyword evidence="3" id="KW-0159">Chromosome partition</keyword>
<dbReference type="OrthoDB" id="9806226at2"/>
<dbReference type="NCBIfam" id="TIGR00281">
    <property type="entry name" value="SMC-Scp complex subunit ScpB"/>
    <property type="match status" value="1"/>
</dbReference>
<dbReference type="PIRSF" id="PIRSF019345">
    <property type="entry name" value="ScpB"/>
    <property type="match status" value="1"/>
</dbReference>
<dbReference type="Pfam" id="PF04079">
    <property type="entry name" value="SMC_ScpB"/>
    <property type="match status" value="1"/>
</dbReference>
<dbReference type="KEGG" id="stai:STAIW_v1c02810"/>
<dbReference type="GO" id="GO:0051301">
    <property type="term" value="P:cell division"/>
    <property type="evidence" value="ECO:0007669"/>
    <property type="project" value="UniProtKB-KW"/>
</dbReference>
<dbReference type="Gene3D" id="1.10.10.10">
    <property type="entry name" value="Winged helix-like DNA-binding domain superfamily/Winged helix DNA-binding domain"/>
    <property type="match status" value="2"/>
</dbReference>
<sequence>MDNIKKISVIEGLIFVNGDEGTTMDDLKIILEESNEQLIEKLIEEITQKYKNDKSCGLEIQKFAKNKYRMITKKENADFYSKLANVKTESKLSTASIETLSIIAYKGPITRADVEDIRGVNCESIFHKLKLRNLIIDAGKSMELGKATLYKVTDDFLKYFNLNSLDELPKLKEVIDEEKEIFNRG</sequence>
<dbReference type="AlphaFoldDB" id="S5MGG1"/>
<evidence type="ECO:0000313" key="5">
    <source>
        <dbReference type="EMBL" id="AGR40945.1"/>
    </source>
</evidence>
<reference evidence="5 6" key="1">
    <citation type="journal article" date="2013" name="Genome Biol. Evol.">
        <title>Comparison of metabolic capacities and inference of gene content evolution in mosquito-associated Spiroplasma diminutum and S. taiwanense.</title>
        <authorList>
            <person name="Lo W.S."/>
            <person name="Ku C."/>
            <person name="Chen L.L."/>
            <person name="Chang T.H."/>
            <person name="Kuo C.H."/>
        </authorList>
    </citation>
    <scope>NUCLEOTIDE SEQUENCE [LARGE SCALE GENOMIC DNA]</scope>
    <source>
        <strain evidence="5">CT-1</strain>
    </source>
</reference>
<name>S5MGG1_9MOLU</name>